<dbReference type="Proteomes" id="UP000192356">
    <property type="component" value="Unassembled WGS sequence"/>
</dbReference>
<evidence type="ECO:0000313" key="1">
    <source>
        <dbReference type="EMBL" id="ORD92859.1"/>
    </source>
</evidence>
<dbReference type="VEuPathDB" id="MicrosporidiaDB:HERIO_2651"/>
<sequence length="71" mass="8289">MNSIFSLYTNRYIPFSFYKESYSVLENYEEVENGQGIVCDDVIVISSRIMNGYCKILLILFNPSLTRYLIS</sequence>
<reference evidence="1 2" key="1">
    <citation type="journal article" date="2017" name="Environ. Microbiol.">
        <title>Decay of the glycolytic pathway and adaptation to intranuclear parasitism within Enterocytozoonidae microsporidia.</title>
        <authorList>
            <person name="Wiredu Boakye D."/>
            <person name="Jaroenlak P."/>
            <person name="Prachumwat A."/>
            <person name="Williams T.A."/>
            <person name="Bateman K.S."/>
            <person name="Itsathitphaisarn O."/>
            <person name="Sritunyalucksana K."/>
            <person name="Paszkiewicz K.H."/>
            <person name="Moore K.A."/>
            <person name="Stentiford G.D."/>
            <person name="Williams B.A."/>
        </authorList>
    </citation>
    <scope>NUCLEOTIDE SEQUENCE [LARGE SCALE GENOMIC DNA]</scope>
    <source>
        <strain evidence="1 2">GB1</strain>
    </source>
</reference>
<proteinExistence type="predicted"/>
<dbReference type="EMBL" id="LVKB01001171">
    <property type="protein sequence ID" value="ORD92859.1"/>
    <property type="molecule type" value="Genomic_DNA"/>
</dbReference>
<name>A0A1X0Q5G6_9MICR</name>
<gene>
    <name evidence="1" type="ORF">HERIO_2651</name>
</gene>
<comment type="caution">
    <text evidence="1">The sequence shown here is derived from an EMBL/GenBank/DDBJ whole genome shotgun (WGS) entry which is preliminary data.</text>
</comment>
<dbReference type="AlphaFoldDB" id="A0A1X0Q5G6"/>
<dbReference type="VEuPathDB" id="MicrosporidiaDB:A0H76_2573"/>
<keyword evidence="2" id="KW-1185">Reference proteome</keyword>
<protein>
    <submittedName>
        <fullName evidence="1">Uncharacterized protein</fullName>
    </submittedName>
</protein>
<evidence type="ECO:0000313" key="2">
    <source>
        <dbReference type="Proteomes" id="UP000192356"/>
    </source>
</evidence>
<accession>A0A1X0Q5G6</accession>
<organism evidence="1 2">
    <name type="scientific">Hepatospora eriocheir</name>
    <dbReference type="NCBI Taxonomy" id="1081669"/>
    <lineage>
        <taxon>Eukaryota</taxon>
        <taxon>Fungi</taxon>
        <taxon>Fungi incertae sedis</taxon>
        <taxon>Microsporidia</taxon>
        <taxon>Hepatosporidae</taxon>
        <taxon>Hepatospora</taxon>
    </lineage>
</organism>